<dbReference type="Proteomes" id="UP001412239">
    <property type="component" value="Unassembled WGS sequence"/>
</dbReference>
<protein>
    <submittedName>
        <fullName evidence="1">Uncharacterized protein</fullName>
    </submittedName>
</protein>
<name>A0A292Q441_9PEZI</name>
<reference evidence="1" key="1">
    <citation type="submission" date="2015-10" db="EMBL/GenBank/DDBJ databases">
        <authorList>
            <person name="Regsiter A."/>
            <person name="william w."/>
        </authorList>
    </citation>
    <scope>NUCLEOTIDE SEQUENCE</scope>
    <source>
        <strain evidence="1">Montdore</strain>
    </source>
</reference>
<evidence type="ECO:0000313" key="1">
    <source>
        <dbReference type="EMBL" id="CUS13493.1"/>
    </source>
</evidence>
<keyword evidence="2" id="KW-1185">Reference proteome</keyword>
<dbReference type="AlphaFoldDB" id="A0A292Q441"/>
<sequence>MSVAPLLLVQFVQPYLPQDHPSGTINTLGANSRTSFVQQTASSGTKAALEVMARS</sequence>
<evidence type="ECO:0000313" key="2">
    <source>
        <dbReference type="Proteomes" id="UP001412239"/>
    </source>
</evidence>
<organism evidence="1 2">
    <name type="scientific">Tuber aestivum</name>
    <name type="common">summer truffle</name>
    <dbReference type="NCBI Taxonomy" id="59557"/>
    <lineage>
        <taxon>Eukaryota</taxon>
        <taxon>Fungi</taxon>
        <taxon>Dikarya</taxon>
        <taxon>Ascomycota</taxon>
        <taxon>Pezizomycotina</taxon>
        <taxon>Pezizomycetes</taxon>
        <taxon>Pezizales</taxon>
        <taxon>Tuberaceae</taxon>
        <taxon>Tuber</taxon>
    </lineage>
</organism>
<gene>
    <name evidence="1" type="ORF">GSTUAT00002431001</name>
</gene>
<accession>A0A292Q441</accession>
<proteinExistence type="predicted"/>
<dbReference type="EMBL" id="LN890972">
    <property type="protein sequence ID" value="CUS13493.1"/>
    <property type="molecule type" value="Genomic_DNA"/>
</dbReference>